<proteinExistence type="predicted"/>
<dbReference type="EMBL" id="QUMU01000017">
    <property type="protein sequence ID" value="REG23304.1"/>
    <property type="molecule type" value="Genomic_DNA"/>
</dbReference>
<gene>
    <name evidence="1" type="ORF">AA314_04386</name>
    <name evidence="2" type="ORF">ATI61_117149</name>
</gene>
<organism evidence="1 3">
    <name type="scientific">Archangium gephyra</name>
    <dbReference type="NCBI Taxonomy" id="48"/>
    <lineage>
        <taxon>Bacteria</taxon>
        <taxon>Pseudomonadati</taxon>
        <taxon>Myxococcota</taxon>
        <taxon>Myxococcia</taxon>
        <taxon>Myxococcales</taxon>
        <taxon>Cystobacterineae</taxon>
        <taxon>Archangiaceae</taxon>
        <taxon>Archangium</taxon>
    </lineage>
</organism>
<dbReference type="EMBL" id="CP011509">
    <property type="protein sequence ID" value="AKJ02760.1"/>
    <property type="molecule type" value="Genomic_DNA"/>
</dbReference>
<dbReference type="Proteomes" id="UP000035579">
    <property type="component" value="Chromosome"/>
</dbReference>
<name>A0AAC8TE85_9BACT</name>
<dbReference type="Proteomes" id="UP000256345">
    <property type="component" value="Unassembled WGS sequence"/>
</dbReference>
<keyword evidence="4" id="KW-1185">Reference proteome</keyword>
<dbReference type="KEGG" id="age:AA314_04386"/>
<dbReference type="RefSeq" id="WP_047857008.1">
    <property type="nucleotide sequence ID" value="NZ_CP011509.1"/>
</dbReference>
<reference evidence="1 3" key="1">
    <citation type="submission" date="2015-05" db="EMBL/GenBank/DDBJ databases">
        <title>Genome assembly of Archangium gephyra DSM 2261.</title>
        <authorList>
            <person name="Sharma G."/>
            <person name="Subramanian S."/>
        </authorList>
    </citation>
    <scope>NUCLEOTIDE SEQUENCE [LARGE SCALE GENOMIC DNA]</scope>
    <source>
        <strain evidence="1 3">DSM 2261</strain>
    </source>
</reference>
<accession>A0AAC8TE85</accession>
<evidence type="ECO:0000313" key="2">
    <source>
        <dbReference type="EMBL" id="REG23304.1"/>
    </source>
</evidence>
<dbReference type="AlphaFoldDB" id="A0AAC8TE85"/>
<evidence type="ECO:0000313" key="1">
    <source>
        <dbReference type="EMBL" id="AKJ02760.1"/>
    </source>
</evidence>
<reference evidence="2 4" key="2">
    <citation type="submission" date="2018-08" db="EMBL/GenBank/DDBJ databases">
        <title>Genomic Encyclopedia of Archaeal and Bacterial Type Strains, Phase II (KMG-II): from individual species to whole genera.</title>
        <authorList>
            <person name="Goeker M."/>
        </authorList>
    </citation>
    <scope>NUCLEOTIDE SEQUENCE [LARGE SCALE GENOMIC DNA]</scope>
    <source>
        <strain evidence="2 4">DSM 2261</strain>
    </source>
</reference>
<evidence type="ECO:0000313" key="4">
    <source>
        <dbReference type="Proteomes" id="UP000256345"/>
    </source>
</evidence>
<evidence type="ECO:0000313" key="3">
    <source>
        <dbReference type="Proteomes" id="UP000035579"/>
    </source>
</evidence>
<protein>
    <submittedName>
        <fullName evidence="1">Uncharacterized protein</fullName>
    </submittedName>
</protein>
<sequence>MRVARHPGATTGLHLIADASLAPATLEQATPALVRSGLPVVARGGSARAPARELVLFDGRLGPAHAAMLEREPPALLLATREPGGLPSAWEMRVLGSLLRGETLLPPGAPVAKLWLERVVDLKGASSEASALVEASKGSRSAASLAAEVMHELAANALLDAPVDAQGTPLYAHRRESVQAVAPEHVCQVSLAVGEGGLFLEAVDLFGRLTPGPIARALASLGGRMQVNASGGGAGLGMRRILEACELIAVRVVPGKETRMLGVVGLGEARRRAGLPKSLLYFQSE</sequence>